<evidence type="ECO:0000313" key="1">
    <source>
        <dbReference type="EMBL" id="PSJ39097.1"/>
    </source>
</evidence>
<sequence>MPPAPLSVSLPAPPVMTFASALPISACPALPVPVRFSTLAESVKVEAAVRTSSIPSPASSTIVSFASAW</sequence>
<evidence type="ECO:0000313" key="2">
    <source>
        <dbReference type="Proteomes" id="UP000241167"/>
    </source>
</evidence>
<proteinExistence type="predicted"/>
<dbReference type="Proteomes" id="UP000241167">
    <property type="component" value="Unassembled WGS sequence"/>
</dbReference>
<dbReference type="EMBL" id="PXYI01000005">
    <property type="protein sequence ID" value="PSJ39097.1"/>
    <property type="molecule type" value="Genomic_DNA"/>
</dbReference>
<protein>
    <submittedName>
        <fullName evidence="1">Uncharacterized protein</fullName>
    </submittedName>
</protein>
<accession>A0A2P7QMA2</accession>
<reference evidence="1 2" key="1">
    <citation type="submission" date="2018-03" db="EMBL/GenBank/DDBJ databases">
        <title>The draft genome of Sphingosinicella sp. GL-C-18.</title>
        <authorList>
            <person name="Liu L."/>
            <person name="Li L."/>
            <person name="Liang L."/>
            <person name="Zhang X."/>
            <person name="Wang T."/>
        </authorList>
    </citation>
    <scope>NUCLEOTIDE SEQUENCE [LARGE SCALE GENOMIC DNA]</scope>
    <source>
        <strain evidence="1 2">GL-C-18</strain>
    </source>
</reference>
<comment type="caution">
    <text evidence="1">The sequence shown here is derived from an EMBL/GenBank/DDBJ whole genome shotgun (WGS) entry which is preliminary data.</text>
</comment>
<keyword evidence="2" id="KW-1185">Reference proteome</keyword>
<gene>
    <name evidence="1" type="ORF">C7I55_17560</name>
</gene>
<name>A0A2P7QMA2_9SPHN</name>
<dbReference type="AlphaFoldDB" id="A0A2P7QMA2"/>
<organism evidence="1 2">
    <name type="scientific">Allosphingosinicella deserti</name>
    <dbReference type="NCBI Taxonomy" id="2116704"/>
    <lineage>
        <taxon>Bacteria</taxon>
        <taxon>Pseudomonadati</taxon>
        <taxon>Pseudomonadota</taxon>
        <taxon>Alphaproteobacteria</taxon>
        <taxon>Sphingomonadales</taxon>
        <taxon>Sphingomonadaceae</taxon>
        <taxon>Allosphingosinicella</taxon>
    </lineage>
</organism>